<dbReference type="PANTHER" id="PTHR45688:SF13">
    <property type="entry name" value="ALANINE--GLYOXYLATE AMINOTRANSFERASE 2-LIKE"/>
    <property type="match status" value="1"/>
</dbReference>
<dbReference type="InterPro" id="IPR015422">
    <property type="entry name" value="PyrdxlP-dep_Trfase_small"/>
</dbReference>
<dbReference type="AlphaFoldDB" id="A0A381RV38"/>
<dbReference type="CDD" id="cd00610">
    <property type="entry name" value="OAT_like"/>
    <property type="match status" value="1"/>
</dbReference>
<dbReference type="Gene3D" id="3.40.640.10">
    <property type="entry name" value="Type I PLP-dependent aspartate aminotransferase-like (Major domain)"/>
    <property type="match status" value="1"/>
</dbReference>
<name>A0A381RV38_9ZZZZ</name>
<accession>A0A381RV38</accession>
<evidence type="ECO:0000256" key="1">
    <source>
        <dbReference type="ARBA" id="ARBA00008954"/>
    </source>
</evidence>
<dbReference type="Gene3D" id="3.90.1150.10">
    <property type="entry name" value="Aspartate Aminotransferase, domain 1"/>
    <property type="match status" value="1"/>
</dbReference>
<dbReference type="InterPro" id="IPR049704">
    <property type="entry name" value="Aminotrans_3_PPA_site"/>
</dbReference>
<dbReference type="SUPFAM" id="SSF53383">
    <property type="entry name" value="PLP-dependent transferases"/>
    <property type="match status" value="1"/>
</dbReference>
<reference evidence="3" key="1">
    <citation type="submission" date="2018-05" db="EMBL/GenBank/DDBJ databases">
        <authorList>
            <person name="Lanie J.A."/>
            <person name="Ng W.-L."/>
            <person name="Kazmierczak K.M."/>
            <person name="Andrzejewski T.M."/>
            <person name="Davidsen T.M."/>
            <person name="Wayne K.J."/>
            <person name="Tettelin H."/>
            <person name="Glass J.I."/>
            <person name="Rusch D."/>
            <person name="Podicherti R."/>
            <person name="Tsui H.-C.T."/>
            <person name="Winkler M.E."/>
        </authorList>
    </citation>
    <scope>NUCLEOTIDE SEQUENCE</scope>
</reference>
<dbReference type="PANTHER" id="PTHR45688">
    <property type="match status" value="1"/>
</dbReference>
<dbReference type="GO" id="GO:0008483">
    <property type="term" value="F:transaminase activity"/>
    <property type="evidence" value="ECO:0007669"/>
    <property type="project" value="InterPro"/>
</dbReference>
<keyword evidence="2" id="KW-0663">Pyridoxal phosphate</keyword>
<organism evidence="3">
    <name type="scientific">marine metagenome</name>
    <dbReference type="NCBI Taxonomy" id="408172"/>
    <lineage>
        <taxon>unclassified sequences</taxon>
        <taxon>metagenomes</taxon>
        <taxon>ecological metagenomes</taxon>
    </lineage>
</organism>
<sequence>MDLINRDEKVIAGIEKIRFFPVAPIGGDGCYIIEENGRRLLDFAGSWGAAGLGYSHPAITEAISQASKGMASASLLSYASEPAIALAEELISIVPGNIPRKVWFGHSGSDANDMVVRLLEAATGRRRFISFYGAYHGGVSGSMSVSGHSSQTHSPKREGVVYLSYPNPYRSELEDNSPENILKKLDELFNTTCPPKEVAAVFIEPIQSDGGVIVPPSGFMKSLEKKCREHGILIVVDEVKVGLGRSGLMHAFEHDGLTPDIITFGKALGGGLPLSAVVGPAEIMDFAPAFSIMTASGNPVSVSAGRTVLKTIHNENLISNANIVGKSLQEGFRQLANKHELIGDVRGRGLAIGIELVKNRHKEKKAAKLETAKIVYRAYELGLIIFYVGMESNVLELTPPLIMNENESKLGLEILNQAFTDVSNGLVPDSVIEKYKGW</sequence>
<dbReference type="InterPro" id="IPR015424">
    <property type="entry name" value="PyrdxlP-dep_Trfase"/>
</dbReference>
<evidence type="ECO:0000256" key="2">
    <source>
        <dbReference type="ARBA" id="ARBA00022898"/>
    </source>
</evidence>
<dbReference type="EMBL" id="UINC01002284">
    <property type="protein sequence ID" value="SUZ94991.1"/>
    <property type="molecule type" value="Genomic_DNA"/>
</dbReference>
<dbReference type="GO" id="GO:0030170">
    <property type="term" value="F:pyridoxal phosphate binding"/>
    <property type="evidence" value="ECO:0007669"/>
    <property type="project" value="InterPro"/>
</dbReference>
<comment type="similarity">
    <text evidence="1">Belongs to the class-III pyridoxal-phosphate-dependent aminotransferase family.</text>
</comment>
<evidence type="ECO:0008006" key="4">
    <source>
        <dbReference type="Google" id="ProtNLM"/>
    </source>
</evidence>
<evidence type="ECO:0000313" key="3">
    <source>
        <dbReference type="EMBL" id="SUZ94991.1"/>
    </source>
</evidence>
<dbReference type="InterPro" id="IPR005814">
    <property type="entry name" value="Aminotrans_3"/>
</dbReference>
<dbReference type="Pfam" id="PF00202">
    <property type="entry name" value="Aminotran_3"/>
    <property type="match status" value="1"/>
</dbReference>
<dbReference type="PROSITE" id="PS00600">
    <property type="entry name" value="AA_TRANSFER_CLASS_3"/>
    <property type="match status" value="1"/>
</dbReference>
<protein>
    <recommendedName>
        <fullName evidence="4">Aspartate aminotransferase family protein</fullName>
    </recommendedName>
</protein>
<dbReference type="PIRSF" id="PIRSF000521">
    <property type="entry name" value="Transaminase_4ab_Lys_Orn"/>
    <property type="match status" value="1"/>
</dbReference>
<proteinExistence type="inferred from homology"/>
<gene>
    <name evidence="3" type="ORF">METZ01_LOCUS47845</name>
</gene>
<dbReference type="GO" id="GO:0005739">
    <property type="term" value="C:mitochondrion"/>
    <property type="evidence" value="ECO:0007669"/>
    <property type="project" value="TreeGrafter"/>
</dbReference>
<dbReference type="InterPro" id="IPR015421">
    <property type="entry name" value="PyrdxlP-dep_Trfase_major"/>
</dbReference>